<evidence type="ECO:0000313" key="2">
    <source>
        <dbReference type="Proteomes" id="UP000094828"/>
    </source>
</evidence>
<dbReference type="RefSeq" id="WP_068849167.1">
    <property type="nucleotide sequence ID" value="NZ_LYDR01000119.1"/>
</dbReference>
<dbReference type="STRING" id="1841610.A6X21_07180"/>
<dbReference type="Proteomes" id="UP000094828">
    <property type="component" value="Unassembled WGS sequence"/>
</dbReference>
<accession>A0A1C3E9C3</accession>
<dbReference type="EMBL" id="LYDR01000119">
    <property type="protein sequence ID" value="ODA29845.1"/>
    <property type="molecule type" value="Genomic_DNA"/>
</dbReference>
<proteinExistence type="predicted"/>
<dbReference type="Gene3D" id="3.40.630.40">
    <property type="entry name" value="Zn-dependent exopeptidases"/>
    <property type="match status" value="1"/>
</dbReference>
<organism evidence="1 2">
    <name type="scientific">Planctopirus hydrillae</name>
    <dbReference type="NCBI Taxonomy" id="1841610"/>
    <lineage>
        <taxon>Bacteria</taxon>
        <taxon>Pseudomonadati</taxon>
        <taxon>Planctomycetota</taxon>
        <taxon>Planctomycetia</taxon>
        <taxon>Planctomycetales</taxon>
        <taxon>Planctomycetaceae</taxon>
        <taxon>Planctopirus</taxon>
    </lineage>
</organism>
<evidence type="ECO:0008006" key="3">
    <source>
        <dbReference type="Google" id="ProtNLM"/>
    </source>
</evidence>
<reference evidence="1 2" key="1">
    <citation type="submission" date="2016-05" db="EMBL/GenBank/DDBJ databases">
        <title>Genomic and physiological characterization of Planctopirus sp. isolated from fresh water lake.</title>
        <authorList>
            <person name="Subhash Y."/>
            <person name="Ramana C."/>
        </authorList>
    </citation>
    <scope>NUCLEOTIDE SEQUENCE [LARGE SCALE GENOMIC DNA]</scope>
    <source>
        <strain evidence="1 2">JC280</strain>
    </source>
</reference>
<dbReference type="AlphaFoldDB" id="A0A1C3E9C3"/>
<dbReference type="SUPFAM" id="SSF53187">
    <property type="entry name" value="Zn-dependent exopeptidases"/>
    <property type="match status" value="1"/>
</dbReference>
<gene>
    <name evidence="1" type="ORF">A6X21_07180</name>
</gene>
<comment type="caution">
    <text evidence="1">The sequence shown here is derived from an EMBL/GenBank/DDBJ whole genome shotgun (WGS) entry which is preliminary data.</text>
</comment>
<sequence length="312" mass="34626">MRLAPSPFPLLLTIFQAVVIAIGYLGLLTGVLEANAAEPDAAESGMKDYVEFQRGTLPIILTAPHGGRESPDKVADRKEGVLSIDRNSQELAREINAELKRRTGREPAMVISLLHRSKLDPNREMAEATQGDETAKKAWQRFHACVDAAKRQSFQAHRFAFLVDVHGHTHAIKRIELGYGLSRADINKEDTQLDASNAARRSTYANLSARNGKNISELIRGPESFGALLSRSGYPVVPSPADPRPFENDYYSGSYIVRHHTSKDFPGVDGLQLECCYEGQRDTADNRAKLARAVVDALKSFLENNYDYEFPQ</sequence>
<dbReference type="OrthoDB" id="8333609at2"/>
<evidence type="ECO:0000313" key="1">
    <source>
        <dbReference type="EMBL" id="ODA29845.1"/>
    </source>
</evidence>
<keyword evidence="2" id="KW-1185">Reference proteome</keyword>
<protein>
    <recommendedName>
        <fullName evidence="3">N-formylglutamate amidohydrolase</fullName>
    </recommendedName>
</protein>
<name>A0A1C3E9C3_9PLAN</name>